<comment type="caution">
    <text evidence="1">The sequence shown here is derived from an EMBL/GenBank/DDBJ whole genome shotgun (WGS) entry which is preliminary data.</text>
</comment>
<dbReference type="RefSeq" id="WP_101681726.1">
    <property type="nucleotide sequence ID" value="NZ_PJRP01000004.1"/>
</dbReference>
<evidence type="ECO:0000313" key="1">
    <source>
        <dbReference type="EMBL" id="PLQ00356.1"/>
    </source>
</evidence>
<accession>A0A2N5CDR6</accession>
<proteinExistence type="predicted"/>
<protein>
    <submittedName>
        <fullName evidence="1">DUF429 domain-containing protein</fullName>
    </submittedName>
</protein>
<organism evidence="1 2">
    <name type="scientific">Cupriavidus pauculus</name>
    <dbReference type="NCBI Taxonomy" id="82633"/>
    <lineage>
        <taxon>Bacteria</taxon>
        <taxon>Pseudomonadati</taxon>
        <taxon>Pseudomonadota</taxon>
        <taxon>Betaproteobacteria</taxon>
        <taxon>Burkholderiales</taxon>
        <taxon>Burkholderiaceae</taxon>
        <taxon>Cupriavidus</taxon>
    </lineage>
</organism>
<sequence length="217" mass="23550">MRVGGIDVGGMRKGCHLVVLDGRNVILSTRSTDPEVLVQHCVHYQVGIVGVDAPCRWSVEGRGRKAERELARERIFCFSTPTAERATANPNGFYGWMLNGQRIYEALSDQYPLMVDGKYAGMPASFETFPHAIVCALLGKHVASAKQKRLQRRALLEDVGIETTTLGSIDALDAALCALAARLLLLSEARTFGDAASGHIVIPKVDLAGVQKLFDVT</sequence>
<evidence type="ECO:0000313" key="2">
    <source>
        <dbReference type="Proteomes" id="UP000234341"/>
    </source>
</evidence>
<gene>
    <name evidence="1" type="ORF">CYJ10_12030</name>
</gene>
<dbReference type="Proteomes" id="UP000234341">
    <property type="component" value="Unassembled WGS sequence"/>
</dbReference>
<dbReference type="OrthoDB" id="5242335at2"/>
<dbReference type="EMBL" id="PJRP01000004">
    <property type="protein sequence ID" value="PLQ00356.1"/>
    <property type="molecule type" value="Genomic_DNA"/>
</dbReference>
<dbReference type="Pfam" id="PF04250">
    <property type="entry name" value="DUF429"/>
    <property type="match status" value="1"/>
</dbReference>
<name>A0A2N5CDR6_9BURK</name>
<dbReference type="AlphaFoldDB" id="A0A2N5CDR6"/>
<dbReference type="InterPro" id="IPR007362">
    <property type="entry name" value="DUF429"/>
</dbReference>
<reference evidence="1 2" key="1">
    <citation type="submission" date="2017-12" db="EMBL/GenBank/DDBJ databases">
        <title>Genome sequence of the active heterotrophic nitrifier-denitrifier, Cupriavidus pauculus UM1.</title>
        <authorList>
            <person name="Putonti C."/>
            <person name="Castignetti D."/>
        </authorList>
    </citation>
    <scope>NUCLEOTIDE SEQUENCE [LARGE SCALE GENOMIC DNA]</scope>
    <source>
        <strain evidence="1 2">UM1</strain>
    </source>
</reference>